<proteinExistence type="predicted"/>
<evidence type="ECO:0000313" key="2">
    <source>
        <dbReference type="Proteomes" id="UP000024329"/>
    </source>
</evidence>
<protein>
    <submittedName>
        <fullName evidence="1">Uncharacterized protein</fullName>
    </submittedName>
</protein>
<sequence length="109" mass="12434">MAQRHNYHTTWNGYLFEVRHGKLAGIVVEMLPHSAQRNQVERTARSGLHELGKAVIQPLDHRTIMQRDPGFAKLFDGFDRKHSMPLRCEPHGVAACARANVGHADRRCR</sequence>
<dbReference type="AlphaFoldDB" id="A0A031K0C8"/>
<accession>A0A031K0C8</accession>
<gene>
    <name evidence="1" type="ORF">BV97_01975</name>
</gene>
<dbReference type="Proteomes" id="UP000024329">
    <property type="component" value="Unassembled WGS sequence"/>
</dbReference>
<organism evidence="1 2">
    <name type="scientific">Novosphingobium resinovorum</name>
    <dbReference type="NCBI Taxonomy" id="158500"/>
    <lineage>
        <taxon>Bacteria</taxon>
        <taxon>Pseudomonadati</taxon>
        <taxon>Pseudomonadota</taxon>
        <taxon>Alphaproteobacteria</taxon>
        <taxon>Sphingomonadales</taxon>
        <taxon>Sphingomonadaceae</taxon>
        <taxon>Novosphingobium</taxon>
    </lineage>
</organism>
<evidence type="ECO:0000313" key="1">
    <source>
        <dbReference type="EMBL" id="EZP82478.1"/>
    </source>
</evidence>
<reference evidence="1 2" key="1">
    <citation type="submission" date="2014-03" db="EMBL/GenBank/DDBJ databases">
        <title>Whole genome sequence of Novosphingobium resinovorum KF1.</title>
        <authorList>
            <person name="Gan H.M."/>
            <person name="Gan H.Y."/>
            <person name="Chew T.H."/>
            <person name="Savka M.A."/>
        </authorList>
    </citation>
    <scope>NUCLEOTIDE SEQUENCE [LARGE SCALE GENOMIC DNA]</scope>
    <source>
        <strain evidence="1 2">KF1</strain>
    </source>
</reference>
<name>A0A031K0C8_9SPHN</name>
<dbReference type="EMBL" id="JFYZ01000008">
    <property type="protein sequence ID" value="EZP82478.1"/>
    <property type="molecule type" value="Genomic_DNA"/>
</dbReference>
<comment type="caution">
    <text evidence="1">The sequence shown here is derived from an EMBL/GenBank/DDBJ whole genome shotgun (WGS) entry which is preliminary data.</text>
</comment>